<gene>
    <name evidence="1" type="ORF">RFULGI_LOCUS7646</name>
</gene>
<sequence length="118" mass="13859">AFRTEVLRNDKKVKIYYTSDPESITEIFKECYEEEKTKDLMEFLEAKGVTDLSSFSRKSDEEYRELGYDKNSQGNSGEARDIQQRLLGFLEEFGKSDFVKNKYGENVFEFAVFTKKDD</sequence>
<evidence type="ECO:0000313" key="1">
    <source>
        <dbReference type="EMBL" id="CAG8628947.1"/>
    </source>
</evidence>
<accession>A0A9N9GVV5</accession>
<keyword evidence="2" id="KW-1185">Reference proteome</keyword>
<reference evidence="1" key="1">
    <citation type="submission" date="2021-06" db="EMBL/GenBank/DDBJ databases">
        <authorList>
            <person name="Kallberg Y."/>
            <person name="Tangrot J."/>
            <person name="Rosling A."/>
        </authorList>
    </citation>
    <scope>NUCLEOTIDE SEQUENCE</scope>
    <source>
        <strain evidence="1">IN212</strain>
    </source>
</reference>
<dbReference type="Proteomes" id="UP000789396">
    <property type="component" value="Unassembled WGS sequence"/>
</dbReference>
<dbReference type="AlphaFoldDB" id="A0A9N9GVV5"/>
<evidence type="ECO:0000313" key="2">
    <source>
        <dbReference type="Proteomes" id="UP000789396"/>
    </source>
</evidence>
<feature type="non-terminal residue" evidence="1">
    <location>
        <position position="1"/>
    </location>
</feature>
<organism evidence="1 2">
    <name type="scientific">Racocetra fulgida</name>
    <dbReference type="NCBI Taxonomy" id="60492"/>
    <lineage>
        <taxon>Eukaryota</taxon>
        <taxon>Fungi</taxon>
        <taxon>Fungi incertae sedis</taxon>
        <taxon>Mucoromycota</taxon>
        <taxon>Glomeromycotina</taxon>
        <taxon>Glomeromycetes</taxon>
        <taxon>Diversisporales</taxon>
        <taxon>Gigasporaceae</taxon>
        <taxon>Racocetra</taxon>
    </lineage>
</organism>
<proteinExistence type="predicted"/>
<name>A0A9N9GVV5_9GLOM</name>
<comment type="caution">
    <text evidence="1">The sequence shown here is derived from an EMBL/GenBank/DDBJ whole genome shotgun (WGS) entry which is preliminary data.</text>
</comment>
<protein>
    <submittedName>
        <fullName evidence="1">18069_t:CDS:1</fullName>
    </submittedName>
</protein>
<dbReference type="EMBL" id="CAJVPZ010011333">
    <property type="protein sequence ID" value="CAG8628947.1"/>
    <property type="molecule type" value="Genomic_DNA"/>
</dbReference>
<dbReference type="OrthoDB" id="2368917at2759"/>